<dbReference type="Proteomes" id="UP000288675">
    <property type="component" value="Chromosome"/>
</dbReference>
<protein>
    <submittedName>
        <fullName evidence="2">AraC family transcriptional regulator</fullName>
    </submittedName>
</protein>
<dbReference type="EMBL" id="CP035232">
    <property type="protein sequence ID" value="QAT63917.1"/>
    <property type="molecule type" value="Genomic_DNA"/>
</dbReference>
<name>A0AAJ3YV94_9BACI</name>
<proteinExistence type="predicted"/>
<dbReference type="SUPFAM" id="SSF55136">
    <property type="entry name" value="Probable bacterial effector-binding domain"/>
    <property type="match status" value="1"/>
</dbReference>
<reference evidence="2 3" key="1">
    <citation type="submission" date="2019-01" db="EMBL/GenBank/DDBJ databases">
        <title>Genome sequence of Bacillus glycinifermentans SRCM103574.</title>
        <authorList>
            <person name="Kong H.-J."/>
            <person name="Jeong S.-Y."/>
            <person name="Jeong D.-Y."/>
        </authorList>
    </citation>
    <scope>NUCLEOTIDE SEQUENCE [LARGE SCALE GENOMIC DNA]</scope>
    <source>
        <strain evidence="2 3">SRCM103574</strain>
    </source>
</reference>
<feature type="domain" description="AraC effector-binding" evidence="1">
    <location>
        <begin position="12"/>
        <end position="163"/>
    </location>
</feature>
<dbReference type="AlphaFoldDB" id="A0AAJ3YV94"/>
<gene>
    <name evidence="2" type="ORF">EQZ20_02455</name>
</gene>
<evidence type="ECO:0000259" key="1">
    <source>
        <dbReference type="SMART" id="SM00871"/>
    </source>
</evidence>
<accession>A0AAJ3YV94</accession>
<sequence>MNINLEMEAETMEITATAKSGFTGVGFTKTVTFEEAHAKKLHGVILQLKKRYRQIIGVKDDRGMWAISKHFGEEQFDFCILMETDGLPEVLPAGMISFQVPPLTYAYARHPQDENPEATYRNVYQWIKANGFQLNDKAFTHMEFYPIDQDLSAPEFDIYVPIIRSPH</sequence>
<dbReference type="InterPro" id="IPR010499">
    <property type="entry name" value="AraC_E-bd"/>
</dbReference>
<evidence type="ECO:0000313" key="2">
    <source>
        <dbReference type="EMBL" id="QAT63917.1"/>
    </source>
</evidence>
<evidence type="ECO:0000313" key="3">
    <source>
        <dbReference type="Proteomes" id="UP000288675"/>
    </source>
</evidence>
<dbReference type="InterPro" id="IPR029441">
    <property type="entry name" value="Cass2"/>
</dbReference>
<dbReference type="Gene3D" id="3.20.80.10">
    <property type="entry name" value="Regulatory factor, effector binding domain"/>
    <property type="match status" value="1"/>
</dbReference>
<dbReference type="SMART" id="SM00871">
    <property type="entry name" value="AraC_E_bind"/>
    <property type="match status" value="1"/>
</dbReference>
<dbReference type="InterPro" id="IPR011256">
    <property type="entry name" value="Reg_factor_effector_dom_sf"/>
</dbReference>
<dbReference type="Pfam" id="PF14526">
    <property type="entry name" value="Cass2"/>
    <property type="match status" value="1"/>
</dbReference>
<organism evidence="2 3">
    <name type="scientific">Bacillus glycinifermentans</name>
    <dbReference type="NCBI Taxonomy" id="1664069"/>
    <lineage>
        <taxon>Bacteria</taxon>
        <taxon>Bacillati</taxon>
        <taxon>Bacillota</taxon>
        <taxon>Bacilli</taxon>
        <taxon>Bacillales</taxon>
        <taxon>Bacillaceae</taxon>
        <taxon>Bacillus</taxon>
    </lineage>
</organism>